<dbReference type="GO" id="GO:0009389">
    <property type="term" value="F:dimethyl sulfoxide reductase activity"/>
    <property type="evidence" value="ECO:0007669"/>
    <property type="project" value="TreeGrafter"/>
</dbReference>
<reference evidence="2 3" key="1">
    <citation type="submission" date="2016-10" db="EMBL/GenBank/DDBJ databases">
        <authorList>
            <person name="Varghese N."/>
            <person name="Submissions S."/>
        </authorList>
    </citation>
    <scope>NUCLEOTIDE SEQUENCE [LARGE SCALE GENOMIC DNA]</scope>
    <source>
        <strain evidence="2 3">DSM 5563</strain>
    </source>
</reference>
<feature type="transmembrane region" description="Helical" evidence="1">
    <location>
        <begin position="168"/>
        <end position="186"/>
    </location>
</feature>
<feature type="transmembrane region" description="Helical" evidence="1">
    <location>
        <begin position="230"/>
        <end position="254"/>
    </location>
</feature>
<dbReference type="Gene3D" id="1.20.1630.10">
    <property type="entry name" value="Formate dehydrogenase/DMSO reductase domain"/>
    <property type="match status" value="1"/>
</dbReference>
<dbReference type="EMBL" id="FOLW01000003">
    <property type="protein sequence ID" value="SFC63233.1"/>
    <property type="molecule type" value="Genomic_DNA"/>
</dbReference>
<dbReference type="GO" id="GO:0009390">
    <property type="term" value="C:dimethyl sulfoxide reductase complex"/>
    <property type="evidence" value="ECO:0007669"/>
    <property type="project" value="TreeGrafter"/>
</dbReference>
<feature type="transmembrane region" description="Helical" evidence="1">
    <location>
        <begin position="6"/>
        <end position="29"/>
    </location>
</feature>
<evidence type="ECO:0000313" key="3">
    <source>
        <dbReference type="Proteomes" id="UP000226420"/>
    </source>
</evidence>
<dbReference type="PANTHER" id="PTHR38095:SF3">
    <property type="entry name" value="ANAEROBIC DIMETHYL SULFOXIDE REDUCTASE, SUBUNIT C"/>
    <property type="match status" value="1"/>
</dbReference>
<comment type="caution">
    <text evidence="2">The sequence shown here is derived from an EMBL/GenBank/DDBJ whole genome shotgun (WGS) entry which is preliminary data.</text>
</comment>
<keyword evidence="1" id="KW-0812">Transmembrane</keyword>
<protein>
    <submittedName>
        <fullName evidence="2">Anaerobic dimethyl sulfoxide reductase subunit C (DMSO reductase anchor subunit)</fullName>
    </submittedName>
</protein>
<dbReference type="InterPro" id="IPR007059">
    <property type="entry name" value="DmsC"/>
</dbReference>
<dbReference type="Proteomes" id="UP000226420">
    <property type="component" value="Unassembled WGS sequence"/>
</dbReference>
<evidence type="ECO:0000256" key="1">
    <source>
        <dbReference type="SAM" id="Phobius"/>
    </source>
</evidence>
<keyword evidence="1" id="KW-0472">Membrane</keyword>
<feature type="transmembrane region" description="Helical" evidence="1">
    <location>
        <begin position="146"/>
        <end position="163"/>
    </location>
</feature>
<name>A0AAJ4W9V1_9GAMM</name>
<evidence type="ECO:0000313" key="2">
    <source>
        <dbReference type="EMBL" id="SFC63233.1"/>
    </source>
</evidence>
<proteinExistence type="predicted"/>
<feature type="transmembrane region" description="Helical" evidence="1">
    <location>
        <begin position="201"/>
        <end position="223"/>
    </location>
</feature>
<keyword evidence="1" id="KW-1133">Transmembrane helix</keyword>
<dbReference type="Pfam" id="PF04976">
    <property type="entry name" value="DmsC"/>
    <property type="match status" value="1"/>
</dbReference>
<feature type="transmembrane region" description="Helical" evidence="1">
    <location>
        <begin position="80"/>
        <end position="99"/>
    </location>
</feature>
<dbReference type="GO" id="GO:0019645">
    <property type="term" value="P:anaerobic electron transport chain"/>
    <property type="evidence" value="ECO:0007669"/>
    <property type="project" value="InterPro"/>
</dbReference>
<dbReference type="GO" id="GO:0005886">
    <property type="term" value="C:plasma membrane"/>
    <property type="evidence" value="ECO:0007669"/>
    <property type="project" value="TreeGrafter"/>
</dbReference>
<dbReference type="AlphaFoldDB" id="A0AAJ4W9V1"/>
<sequence>MHELPLVFFTVLGQSAVGIFLLAFISYQLKLSDGEQLKRANLLAFVLMAIGLAIGILHLGQIFRAPNMLAGLGRSPMSNEIVLCGAFFALVCGTIFFSYLKKHSGFARVCNVAAILVGLVFVWSIIQVYQLKTVASWDSLHTSLQMWLTVLVGGGACAVLAGVRKTGAIALSIGVVISLIAKPDYIDFVSHTDPMLSSQQTLFWAVQTFCLAVGLLMAVVALVKREGSSALLALCAGAVVIGELSARIAFYNLWAIPM</sequence>
<gene>
    <name evidence="2" type="ORF">SAMN02745723_103163</name>
</gene>
<dbReference type="PANTHER" id="PTHR38095">
    <property type="entry name" value="ANAEROBIC DIMETHYL SULFOXIDE REDUCTASE CHAIN YNFH"/>
    <property type="match status" value="1"/>
</dbReference>
<dbReference type="RefSeq" id="WP_074821690.1">
    <property type="nucleotide sequence ID" value="NZ_FOLW01000003.1"/>
</dbReference>
<organism evidence="2 3">
    <name type="scientific">Pragia fontium DSM 5563 = ATCC 49100</name>
    <dbReference type="NCBI Taxonomy" id="1122977"/>
    <lineage>
        <taxon>Bacteria</taxon>
        <taxon>Pseudomonadati</taxon>
        <taxon>Pseudomonadota</taxon>
        <taxon>Gammaproteobacteria</taxon>
        <taxon>Enterobacterales</taxon>
        <taxon>Budviciaceae</taxon>
        <taxon>Pragia</taxon>
    </lineage>
</organism>
<accession>A0AAJ4W9V1</accession>
<feature type="transmembrane region" description="Helical" evidence="1">
    <location>
        <begin position="41"/>
        <end position="60"/>
    </location>
</feature>
<feature type="transmembrane region" description="Helical" evidence="1">
    <location>
        <begin position="106"/>
        <end position="126"/>
    </location>
</feature>